<dbReference type="KEGG" id="palh:B1H58_07190"/>
<dbReference type="InterPro" id="IPR021136">
    <property type="entry name" value="Flagellar_hook_control-like_C"/>
</dbReference>
<feature type="domain" description="Flagellar hook-length control protein-like C-terminal" evidence="2">
    <location>
        <begin position="253"/>
        <end position="330"/>
    </location>
</feature>
<dbReference type="PANTHER" id="PTHR37533:SF2">
    <property type="entry name" value="FLAGELLAR HOOK-LENGTH CONTROL PROTEIN"/>
    <property type="match status" value="1"/>
</dbReference>
<dbReference type="Gene3D" id="3.30.750.140">
    <property type="match status" value="1"/>
</dbReference>
<accession>A0A1W6B415</accession>
<dbReference type="EMBL" id="CP019706">
    <property type="protein sequence ID" value="ARJ41828.1"/>
    <property type="molecule type" value="Genomic_DNA"/>
</dbReference>
<dbReference type="AlphaFoldDB" id="A0A1W6B415"/>
<dbReference type="Pfam" id="PF02120">
    <property type="entry name" value="Flg_hook"/>
    <property type="match status" value="1"/>
</dbReference>
<dbReference type="OrthoDB" id="1792985at2"/>
<dbReference type="InterPro" id="IPR052563">
    <property type="entry name" value="FliK"/>
</dbReference>
<evidence type="ECO:0000313" key="3">
    <source>
        <dbReference type="EMBL" id="ARJ41828.1"/>
    </source>
</evidence>
<sequence>MMINTIASLPGAAPAATSGNSIDTGFASVLDSELAAVTDRLMPLIQGKEPRPASDKLNEEEVDAVAAWLMPVVLPDAMVASLPSAAVAETIAAGQPAMASLAKAVAAPQIAQPGNALTNDTDALQVTTEKGSLQTARQNSADEMLRMIASPQAAHHSGKPAEPKTQQSSAPDAFIKQAIGVAQGLEGEGDNAVLPVDNRVQTVPLTAAPATSPVSLATPAAASSTSSTLLPVAYGVLEPEVGSPAWQQALSQKINAFTRNGVHHAELRLHPEHLGPLQIKLRLDQDQVQLHFITDHQPVRAVLETAMPHLRTSLAEAGIQLDQGSVGHDSAAAWGSSADSGSGQSSPSQKETGVEPLIEVEEEITPQRIYSPMGISIFA</sequence>
<proteinExistence type="predicted"/>
<dbReference type="STRING" id="1891675.B1H58_07190"/>
<dbReference type="PANTHER" id="PTHR37533">
    <property type="entry name" value="FLAGELLAR HOOK-LENGTH CONTROL PROTEIN"/>
    <property type="match status" value="1"/>
</dbReference>
<name>A0A1W6B415_9GAMM</name>
<dbReference type="RefSeq" id="WP_085069007.1">
    <property type="nucleotide sequence ID" value="NZ_CP019706.1"/>
</dbReference>
<feature type="region of interest" description="Disordered" evidence="1">
    <location>
        <begin position="326"/>
        <end position="354"/>
    </location>
</feature>
<keyword evidence="4" id="KW-1185">Reference proteome</keyword>
<evidence type="ECO:0000313" key="4">
    <source>
        <dbReference type="Proteomes" id="UP000192900"/>
    </source>
</evidence>
<dbReference type="Proteomes" id="UP000192900">
    <property type="component" value="Chromosome"/>
</dbReference>
<gene>
    <name evidence="3" type="ORF">B1H58_07190</name>
</gene>
<dbReference type="InterPro" id="IPR038610">
    <property type="entry name" value="FliK-like_C_sf"/>
</dbReference>
<reference evidence="3 4" key="1">
    <citation type="submission" date="2017-02" db="EMBL/GenBank/DDBJ databases">
        <title>Complete genome sequence of the drought resistance-promoting endophyte Pantoea alhagi LTYR-11Z.</title>
        <authorList>
            <person name="Zhang L."/>
        </authorList>
    </citation>
    <scope>NUCLEOTIDE SEQUENCE [LARGE SCALE GENOMIC DNA]</scope>
    <source>
        <strain evidence="3 4">LTYR-11Z</strain>
    </source>
</reference>
<protein>
    <recommendedName>
        <fullName evidence="2">Flagellar hook-length control protein-like C-terminal domain-containing protein</fullName>
    </recommendedName>
</protein>
<evidence type="ECO:0000256" key="1">
    <source>
        <dbReference type="SAM" id="MobiDB-lite"/>
    </source>
</evidence>
<organism evidence="3 4">
    <name type="scientific">Pantoea alhagi</name>
    <dbReference type="NCBI Taxonomy" id="1891675"/>
    <lineage>
        <taxon>Bacteria</taxon>
        <taxon>Pseudomonadati</taxon>
        <taxon>Pseudomonadota</taxon>
        <taxon>Gammaproteobacteria</taxon>
        <taxon>Enterobacterales</taxon>
        <taxon>Erwiniaceae</taxon>
        <taxon>Pantoea</taxon>
    </lineage>
</organism>
<dbReference type="CDD" id="cd17470">
    <property type="entry name" value="T3SS_Flik_C"/>
    <property type="match status" value="1"/>
</dbReference>
<feature type="compositionally biased region" description="Low complexity" evidence="1">
    <location>
        <begin position="327"/>
        <end position="348"/>
    </location>
</feature>
<evidence type="ECO:0000259" key="2">
    <source>
        <dbReference type="Pfam" id="PF02120"/>
    </source>
</evidence>